<dbReference type="InterPro" id="IPR023631">
    <property type="entry name" value="Amidase_dom"/>
</dbReference>
<dbReference type="GO" id="GO:0004040">
    <property type="term" value="F:amidase activity"/>
    <property type="evidence" value="ECO:0007669"/>
    <property type="project" value="UniProtKB-EC"/>
</dbReference>
<accession>M2ZAY9</accession>
<dbReference type="InterPro" id="IPR020556">
    <property type="entry name" value="Amidase_CS"/>
</dbReference>
<dbReference type="Proteomes" id="UP000016932">
    <property type="component" value="Unassembled WGS sequence"/>
</dbReference>
<feature type="active site" description="Acyl-ester intermediate" evidence="5">
    <location>
        <position position="242"/>
    </location>
</feature>
<keyword evidence="8" id="KW-1185">Reference proteome</keyword>
<comment type="similarity">
    <text evidence="2">Belongs to the amidase family.</text>
</comment>
<dbReference type="PANTHER" id="PTHR46072">
    <property type="entry name" value="AMIDASE-RELATED-RELATED"/>
    <property type="match status" value="1"/>
</dbReference>
<evidence type="ECO:0000259" key="6">
    <source>
        <dbReference type="Pfam" id="PF01425"/>
    </source>
</evidence>
<evidence type="ECO:0000256" key="1">
    <source>
        <dbReference type="ARBA" id="ARBA00001311"/>
    </source>
</evidence>
<dbReference type="SUPFAM" id="SSF75304">
    <property type="entry name" value="Amidase signature (AS) enzymes"/>
    <property type="match status" value="1"/>
</dbReference>
<reference evidence="7 8" key="1">
    <citation type="journal article" date="2012" name="PLoS Pathog.">
        <title>Diverse lifestyles and strategies of plant pathogenesis encoded in the genomes of eighteen Dothideomycetes fungi.</title>
        <authorList>
            <person name="Ohm R.A."/>
            <person name="Feau N."/>
            <person name="Henrissat B."/>
            <person name="Schoch C.L."/>
            <person name="Horwitz B.A."/>
            <person name="Barry K.W."/>
            <person name="Condon B.J."/>
            <person name="Copeland A.C."/>
            <person name="Dhillon B."/>
            <person name="Glaser F."/>
            <person name="Hesse C.N."/>
            <person name="Kosti I."/>
            <person name="LaButti K."/>
            <person name="Lindquist E.A."/>
            <person name="Lucas S."/>
            <person name="Salamov A.A."/>
            <person name="Bradshaw R.E."/>
            <person name="Ciuffetti L."/>
            <person name="Hamelin R.C."/>
            <person name="Kema G.H.J."/>
            <person name="Lawrence C."/>
            <person name="Scott J.A."/>
            <person name="Spatafora J.W."/>
            <person name="Turgeon B.G."/>
            <person name="de Wit P.J.G.M."/>
            <person name="Zhong S."/>
            <person name="Goodwin S.B."/>
            <person name="Grigoriev I.V."/>
        </authorList>
    </citation>
    <scope>NUCLEOTIDE SEQUENCE [LARGE SCALE GENOMIC DNA]</scope>
    <source>
        <strain evidence="7 8">CIRAD86</strain>
    </source>
</reference>
<evidence type="ECO:0000313" key="8">
    <source>
        <dbReference type="Proteomes" id="UP000016932"/>
    </source>
</evidence>
<name>M2ZAY9_PSEFD</name>
<organism evidence="7 8">
    <name type="scientific">Pseudocercospora fijiensis (strain CIRAD86)</name>
    <name type="common">Black leaf streak disease fungus</name>
    <name type="synonym">Mycosphaerella fijiensis</name>
    <dbReference type="NCBI Taxonomy" id="383855"/>
    <lineage>
        <taxon>Eukaryota</taxon>
        <taxon>Fungi</taxon>
        <taxon>Dikarya</taxon>
        <taxon>Ascomycota</taxon>
        <taxon>Pezizomycotina</taxon>
        <taxon>Dothideomycetes</taxon>
        <taxon>Dothideomycetidae</taxon>
        <taxon>Mycosphaerellales</taxon>
        <taxon>Mycosphaerellaceae</taxon>
        <taxon>Pseudocercospora</taxon>
    </lineage>
</organism>
<dbReference type="OrthoDB" id="6428749at2759"/>
<evidence type="ECO:0000256" key="3">
    <source>
        <dbReference type="ARBA" id="ARBA00012922"/>
    </source>
</evidence>
<feature type="active site" description="Charge relay system" evidence="5">
    <location>
        <position position="145"/>
    </location>
</feature>
<dbReference type="HOGENOM" id="CLU_009600_9_2_1"/>
<sequence length="566" mass="62429">MSKLISIKPYPKGSAEFESERKKIVDDVLKKLPQDLILPDEIFENPPQNVINFPRESGLLTKEELEITENYDLVGLAEAIASRRLSSVAVTRAFCRRAAIAHQLTFCLTEFYMSEALSQAEHLDLHLATTGKPLGPLHGIPISIKEMIPVKNQLSSLGLKVTRQVNTEDCVTTQILRELGAVFYVKTHQPAAVLSAESTSFLGRTLNPHNLNLAPGGSSGGEGALLAMRGSVFGFGTDIGGSVRIPASFCGVYGFKGSDGFVPTEKLLSGPFPAGMFVPGVVGPLGRSLRDVDFVMRCVREVRPWLRDQEVLPTVYRGLKGVEGLRKETMKVGLLQDYGAVQPQPPVREAMEWVHKQLTSNRFKVLSYTFPEPQKAHKLYSELLSTDGWTAIRGALQAGKEPTFPVFEEVIKQLIAESPGAAEGKESSASRIADLKWQRDVLRAEFLADWIAQGDPDIVIAPMSPAAPHDTADLVRSVSGTHYWNLVDYPAFVVPTPFHVMSKASYNSEEYEDVRPRSKEDIDTKEIWRKHDMEGAPICLQIIAKRRMESELIAAVGLIQQALCLP</sequence>
<proteinExistence type="inferred from homology"/>
<dbReference type="EC" id="3.5.1.4" evidence="3"/>
<dbReference type="EMBL" id="KB446556">
    <property type="protein sequence ID" value="EME87010.1"/>
    <property type="molecule type" value="Genomic_DNA"/>
</dbReference>
<dbReference type="STRING" id="383855.M2ZAY9"/>
<dbReference type="RefSeq" id="XP_007924082.1">
    <property type="nucleotide sequence ID" value="XM_007925891.1"/>
</dbReference>
<dbReference type="eggNOG" id="KOG1212">
    <property type="taxonomic scope" value="Eukaryota"/>
</dbReference>
<dbReference type="Gene3D" id="3.90.1300.10">
    <property type="entry name" value="Amidase signature (AS) domain"/>
    <property type="match status" value="1"/>
</dbReference>
<dbReference type="GeneID" id="19334890"/>
<feature type="active site" description="Charge relay system" evidence="5">
    <location>
        <position position="218"/>
    </location>
</feature>
<protein>
    <recommendedName>
        <fullName evidence="3">amidase</fullName>
        <ecNumber evidence="3">3.5.1.4</ecNumber>
    </recommendedName>
</protein>
<dbReference type="PROSITE" id="PS00571">
    <property type="entry name" value="AMIDASES"/>
    <property type="match status" value="1"/>
</dbReference>
<evidence type="ECO:0000256" key="5">
    <source>
        <dbReference type="PIRSR" id="PIRSR001221-1"/>
    </source>
</evidence>
<feature type="domain" description="Amidase" evidence="6">
    <location>
        <begin position="90"/>
        <end position="552"/>
    </location>
</feature>
<dbReference type="PANTHER" id="PTHR46072:SF4">
    <property type="entry name" value="AMIDASE C550.07-RELATED"/>
    <property type="match status" value="1"/>
</dbReference>
<comment type="catalytic activity">
    <reaction evidence="1">
        <text>a monocarboxylic acid amide + H2O = a monocarboxylate + NH4(+)</text>
        <dbReference type="Rhea" id="RHEA:12020"/>
        <dbReference type="ChEBI" id="CHEBI:15377"/>
        <dbReference type="ChEBI" id="CHEBI:28938"/>
        <dbReference type="ChEBI" id="CHEBI:35757"/>
        <dbReference type="ChEBI" id="CHEBI:83628"/>
        <dbReference type="EC" id="3.5.1.4"/>
    </reaction>
</comment>
<dbReference type="VEuPathDB" id="FungiDB:MYCFIDRAFT_186999"/>
<evidence type="ECO:0000313" key="7">
    <source>
        <dbReference type="EMBL" id="EME87010.1"/>
    </source>
</evidence>
<evidence type="ECO:0000256" key="4">
    <source>
        <dbReference type="ARBA" id="ARBA00022801"/>
    </source>
</evidence>
<gene>
    <name evidence="7" type="ORF">MYCFIDRAFT_186999</name>
</gene>
<dbReference type="PIRSF" id="PIRSF001221">
    <property type="entry name" value="Amidase_fungi"/>
    <property type="match status" value="1"/>
</dbReference>
<dbReference type="Pfam" id="PF01425">
    <property type="entry name" value="Amidase"/>
    <property type="match status" value="1"/>
</dbReference>
<keyword evidence="4" id="KW-0378">Hydrolase</keyword>
<dbReference type="AlphaFoldDB" id="M2ZAY9"/>
<dbReference type="KEGG" id="pfj:MYCFIDRAFT_186999"/>
<evidence type="ECO:0000256" key="2">
    <source>
        <dbReference type="ARBA" id="ARBA00009199"/>
    </source>
</evidence>
<dbReference type="InterPro" id="IPR036928">
    <property type="entry name" value="AS_sf"/>
</dbReference>